<evidence type="ECO:0000256" key="3">
    <source>
        <dbReference type="HAMAP-Rule" id="MF_00272"/>
    </source>
</evidence>
<evidence type="ECO:0000313" key="6">
    <source>
        <dbReference type="Proteomes" id="UP001500635"/>
    </source>
</evidence>
<proteinExistence type="inferred from homology"/>
<dbReference type="HAMAP" id="MF_00272">
    <property type="entry name" value="GcvH"/>
    <property type="match status" value="1"/>
</dbReference>
<dbReference type="RefSeq" id="WP_344999388.1">
    <property type="nucleotide sequence ID" value="NZ_BAABFR010000084.1"/>
</dbReference>
<evidence type="ECO:0000256" key="2">
    <source>
        <dbReference type="ARBA" id="ARBA00022823"/>
    </source>
</evidence>
<evidence type="ECO:0000313" key="5">
    <source>
        <dbReference type="EMBL" id="GAA4401024.1"/>
    </source>
</evidence>
<dbReference type="Pfam" id="PF01597">
    <property type="entry name" value="GCV_H"/>
    <property type="match status" value="1"/>
</dbReference>
<comment type="cofactor">
    <cofactor evidence="3">
        <name>(R)-lipoate</name>
        <dbReference type="ChEBI" id="CHEBI:83088"/>
    </cofactor>
    <text evidence="3">Binds 1 lipoyl cofactor covalently.</text>
</comment>
<dbReference type="SUPFAM" id="SSF51230">
    <property type="entry name" value="Single hybrid motif"/>
    <property type="match status" value="1"/>
</dbReference>
<evidence type="ECO:0000259" key="4">
    <source>
        <dbReference type="PROSITE" id="PS50968"/>
    </source>
</evidence>
<dbReference type="EMBL" id="BAABFR010000084">
    <property type="protein sequence ID" value="GAA4401024.1"/>
    <property type="molecule type" value="Genomic_DNA"/>
</dbReference>
<dbReference type="InterPro" id="IPR000089">
    <property type="entry name" value="Biotin_lipoyl"/>
</dbReference>
<feature type="domain" description="Lipoyl-binding" evidence="4">
    <location>
        <begin position="25"/>
        <end position="107"/>
    </location>
</feature>
<reference evidence="6" key="1">
    <citation type="journal article" date="2019" name="Int. J. Syst. Evol. Microbiol.">
        <title>The Global Catalogue of Microorganisms (GCM) 10K type strain sequencing project: providing services to taxonomists for standard genome sequencing and annotation.</title>
        <authorList>
            <consortium name="The Broad Institute Genomics Platform"/>
            <consortium name="The Broad Institute Genome Sequencing Center for Infectious Disease"/>
            <person name="Wu L."/>
            <person name="Ma J."/>
        </authorList>
    </citation>
    <scope>NUCLEOTIDE SEQUENCE [LARGE SCALE GENOMIC DNA]</scope>
    <source>
        <strain evidence="6">JCM 17688</strain>
    </source>
</reference>
<dbReference type="InterPro" id="IPR011053">
    <property type="entry name" value="Single_hybrid_motif"/>
</dbReference>
<dbReference type="InterPro" id="IPR033753">
    <property type="entry name" value="GCV_H/Fam206"/>
</dbReference>
<name>A0ABP8K6J8_9ACTN</name>
<keyword evidence="2 3" id="KW-0450">Lipoyl</keyword>
<comment type="function">
    <text evidence="3">The glycine cleavage system catalyzes the degradation of glycine. The H protein shuttles the methylamine group of glycine from the P protein to the T protein.</text>
</comment>
<gene>
    <name evidence="3 5" type="primary">gcvH</name>
    <name evidence="5" type="ORF">GCM10023147_40190</name>
</gene>
<accession>A0ABP8K6J8</accession>
<dbReference type="NCBIfam" id="NF002270">
    <property type="entry name" value="PRK01202.1"/>
    <property type="match status" value="1"/>
</dbReference>
<comment type="similarity">
    <text evidence="1 3">Belongs to the GcvH family.</text>
</comment>
<comment type="subunit">
    <text evidence="3">The glycine cleavage system is composed of four proteins: P, T, L and H.</text>
</comment>
<dbReference type="InterPro" id="IPR003016">
    <property type="entry name" value="2-oxoA_DH_lipoyl-BS"/>
</dbReference>
<sequence length="134" mass="14471">MSASTPEELLYTPEHEWLLKKSETVVRIGITEFAQDQLGDVVFVKLPDDDEEVTSGDSFAEVESTKSVSDIYAPLSGRVVAVNAGLDQAPQLINEDPYGEGWIVEIEAPSPDDLESALGELLDADGYKALISGD</sequence>
<dbReference type="PROSITE" id="PS50968">
    <property type="entry name" value="BIOTINYL_LIPOYL"/>
    <property type="match status" value="1"/>
</dbReference>
<dbReference type="PANTHER" id="PTHR11715">
    <property type="entry name" value="GLYCINE CLEAVAGE SYSTEM H PROTEIN"/>
    <property type="match status" value="1"/>
</dbReference>
<dbReference type="InterPro" id="IPR017453">
    <property type="entry name" value="GCV_H_sub"/>
</dbReference>
<keyword evidence="6" id="KW-1185">Reference proteome</keyword>
<dbReference type="InterPro" id="IPR002930">
    <property type="entry name" value="GCV_H"/>
</dbReference>
<dbReference type="CDD" id="cd06848">
    <property type="entry name" value="GCS_H"/>
    <property type="match status" value="1"/>
</dbReference>
<comment type="caution">
    <text evidence="5">The sequence shown here is derived from an EMBL/GenBank/DDBJ whole genome shotgun (WGS) entry which is preliminary data.</text>
</comment>
<dbReference type="Proteomes" id="UP001500635">
    <property type="component" value="Unassembled WGS sequence"/>
</dbReference>
<feature type="modified residue" description="N6-lipoyllysine" evidence="3">
    <location>
        <position position="66"/>
    </location>
</feature>
<protein>
    <recommendedName>
        <fullName evidence="3">Glycine cleavage system H protein</fullName>
    </recommendedName>
</protein>
<dbReference type="PANTHER" id="PTHR11715:SF3">
    <property type="entry name" value="GLYCINE CLEAVAGE SYSTEM H PROTEIN-RELATED"/>
    <property type="match status" value="1"/>
</dbReference>
<dbReference type="Gene3D" id="2.40.50.100">
    <property type="match status" value="1"/>
</dbReference>
<dbReference type="PROSITE" id="PS00189">
    <property type="entry name" value="LIPOYL"/>
    <property type="match status" value="1"/>
</dbReference>
<organism evidence="5 6">
    <name type="scientific">Tsukamurella soli</name>
    <dbReference type="NCBI Taxonomy" id="644556"/>
    <lineage>
        <taxon>Bacteria</taxon>
        <taxon>Bacillati</taxon>
        <taxon>Actinomycetota</taxon>
        <taxon>Actinomycetes</taxon>
        <taxon>Mycobacteriales</taxon>
        <taxon>Tsukamurellaceae</taxon>
        <taxon>Tsukamurella</taxon>
    </lineage>
</organism>
<evidence type="ECO:0000256" key="1">
    <source>
        <dbReference type="ARBA" id="ARBA00009249"/>
    </source>
</evidence>
<dbReference type="NCBIfam" id="TIGR00527">
    <property type="entry name" value="gcvH"/>
    <property type="match status" value="1"/>
</dbReference>